<accession>A0ABN9U718</accession>
<name>A0ABN9U718_9DINO</name>
<keyword evidence="2" id="KW-1185">Reference proteome</keyword>
<sequence length="164" mass="17190">MSAFFSMGGRGACLTIQLAGWEQRHVAVCNHCHVPPTSSSGSVLSLFDPQAWRIPRRSAVGVCLRRPPEGDAVRAPPGRCAHDRAHPGRCRVPHRGAAGRDALREAGDVVGQAREPCAEPVKALARGVLVLKIAGSMMVNLVAPTLYNGEDGNGAGATAVINVL</sequence>
<proteinExistence type="predicted"/>
<dbReference type="Proteomes" id="UP001189429">
    <property type="component" value="Unassembled WGS sequence"/>
</dbReference>
<reference evidence="1" key="1">
    <citation type="submission" date="2023-10" db="EMBL/GenBank/DDBJ databases">
        <authorList>
            <person name="Chen Y."/>
            <person name="Shah S."/>
            <person name="Dougan E. K."/>
            <person name="Thang M."/>
            <person name="Chan C."/>
        </authorList>
    </citation>
    <scope>NUCLEOTIDE SEQUENCE [LARGE SCALE GENOMIC DNA]</scope>
</reference>
<dbReference type="EMBL" id="CAUYUJ010015504">
    <property type="protein sequence ID" value="CAK0854814.1"/>
    <property type="molecule type" value="Genomic_DNA"/>
</dbReference>
<evidence type="ECO:0000313" key="1">
    <source>
        <dbReference type="EMBL" id="CAK0854814.1"/>
    </source>
</evidence>
<protein>
    <submittedName>
        <fullName evidence="1">Uncharacterized protein</fullName>
    </submittedName>
</protein>
<comment type="caution">
    <text evidence="1">The sequence shown here is derived from an EMBL/GenBank/DDBJ whole genome shotgun (WGS) entry which is preliminary data.</text>
</comment>
<organism evidence="1 2">
    <name type="scientific">Prorocentrum cordatum</name>
    <dbReference type="NCBI Taxonomy" id="2364126"/>
    <lineage>
        <taxon>Eukaryota</taxon>
        <taxon>Sar</taxon>
        <taxon>Alveolata</taxon>
        <taxon>Dinophyceae</taxon>
        <taxon>Prorocentrales</taxon>
        <taxon>Prorocentraceae</taxon>
        <taxon>Prorocentrum</taxon>
    </lineage>
</organism>
<evidence type="ECO:0000313" key="2">
    <source>
        <dbReference type="Proteomes" id="UP001189429"/>
    </source>
</evidence>
<gene>
    <name evidence="1" type="ORF">PCOR1329_LOCUS45763</name>
</gene>